<dbReference type="Pfam" id="PF03291">
    <property type="entry name" value="mRNA_G-N7_MeTrfase"/>
    <property type="match status" value="1"/>
</dbReference>
<feature type="domain" description="MRNA cap 0 methyltransferase" evidence="13">
    <location>
        <begin position="83"/>
        <end position="397"/>
    </location>
</feature>
<evidence type="ECO:0000256" key="11">
    <source>
        <dbReference type="ARBA" id="ARBA00044712"/>
    </source>
</evidence>
<dbReference type="InterPro" id="IPR001921">
    <property type="entry name" value="Ribosomal_eL8_euk"/>
</dbReference>
<organism evidence="14 15">
    <name type="scientific">Blomia tropicalis</name>
    <name type="common">Mite</name>
    <dbReference type="NCBI Taxonomy" id="40697"/>
    <lineage>
        <taxon>Eukaryota</taxon>
        <taxon>Metazoa</taxon>
        <taxon>Ecdysozoa</taxon>
        <taxon>Arthropoda</taxon>
        <taxon>Chelicerata</taxon>
        <taxon>Arachnida</taxon>
        <taxon>Acari</taxon>
        <taxon>Acariformes</taxon>
        <taxon>Sarcoptiformes</taxon>
        <taxon>Astigmata</taxon>
        <taxon>Glycyphagoidea</taxon>
        <taxon>Echimyopodidae</taxon>
        <taxon>Blomia</taxon>
    </lineage>
</organism>
<proteinExistence type="inferred from homology"/>
<evidence type="ECO:0000256" key="9">
    <source>
        <dbReference type="ARBA" id="ARBA00035232"/>
    </source>
</evidence>
<dbReference type="GO" id="GO:0003723">
    <property type="term" value="F:RNA binding"/>
    <property type="evidence" value="ECO:0007669"/>
    <property type="project" value="UniProtKB-KW"/>
</dbReference>
<dbReference type="EMBL" id="JAPWDV010000003">
    <property type="protein sequence ID" value="KAJ6217734.1"/>
    <property type="molecule type" value="Genomic_DNA"/>
</dbReference>
<dbReference type="PRINTS" id="PR00881">
    <property type="entry name" value="L7ARS6FAMILY"/>
</dbReference>
<evidence type="ECO:0000256" key="8">
    <source>
        <dbReference type="ARBA" id="ARBA00023274"/>
    </source>
</evidence>
<dbReference type="EC" id="2.1.1.56" evidence="2"/>
<dbReference type="InterPro" id="IPR018492">
    <property type="entry name" value="Ribosomal_eL8/Nhp2"/>
</dbReference>
<evidence type="ECO:0000256" key="3">
    <source>
        <dbReference type="ARBA" id="ARBA00022603"/>
    </source>
</evidence>
<keyword evidence="8" id="KW-0687">Ribonucleoprotein</keyword>
<evidence type="ECO:0000259" key="13">
    <source>
        <dbReference type="PROSITE" id="PS51562"/>
    </source>
</evidence>
<dbReference type="Gene3D" id="3.40.50.150">
    <property type="entry name" value="Vaccinia Virus protein VP39"/>
    <property type="match status" value="1"/>
</dbReference>
<dbReference type="PRINTS" id="PR00882">
    <property type="entry name" value="RIBOSOMALL7A"/>
</dbReference>
<evidence type="ECO:0000256" key="5">
    <source>
        <dbReference type="ARBA" id="ARBA00022691"/>
    </source>
</evidence>
<evidence type="ECO:0000256" key="2">
    <source>
        <dbReference type="ARBA" id="ARBA00011926"/>
    </source>
</evidence>
<dbReference type="InterPro" id="IPR004038">
    <property type="entry name" value="Ribosomal_eL8/eL30/eS12/Gad45"/>
</dbReference>
<evidence type="ECO:0000313" key="15">
    <source>
        <dbReference type="Proteomes" id="UP001142055"/>
    </source>
</evidence>
<dbReference type="InterPro" id="IPR039753">
    <property type="entry name" value="RG7MT1"/>
</dbReference>
<dbReference type="AlphaFoldDB" id="A0A9Q0RKH0"/>
<evidence type="ECO:0000256" key="10">
    <source>
        <dbReference type="ARBA" id="ARBA00035345"/>
    </source>
</evidence>
<feature type="compositionally biased region" description="Basic and acidic residues" evidence="12">
    <location>
        <begin position="1"/>
        <end position="40"/>
    </location>
</feature>
<dbReference type="GO" id="GO:1990904">
    <property type="term" value="C:ribonucleoprotein complex"/>
    <property type="evidence" value="ECO:0007669"/>
    <property type="project" value="UniProtKB-KW"/>
</dbReference>
<keyword evidence="4" id="KW-0808">Transferase</keyword>
<dbReference type="OMA" id="FINIDCT"/>
<keyword evidence="5" id="KW-0949">S-adenosyl-L-methionine</keyword>
<dbReference type="GO" id="GO:0005634">
    <property type="term" value="C:nucleus"/>
    <property type="evidence" value="ECO:0007669"/>
    <property type="project" value="TreeGrafter"/>
</dbReference>
<dbReference type="Pfam" id="PF01248">
    <property type="entry name" value="Ribosomal_L7Ae"/>
    <property type="match status" value="1"/>
</dbReference>
<sequence>MDHRREKRKLHEDSNDGDAKRQNRFNDNEQIRQTYREHQHSYRPQQTYDQNQTTSGESSGISSIVANHYNNINNKDISERLKSRIYFMRNFNNWIKSIIIRDTISLIRQDRKDLSDDFVVFDLGCGKGGDLIKFQKSKISHLVAADIAAISIEHCKDRFKCMNNKTYTADFINIDCTRERLRNHLPDASLQFDMTSCQFSFHYCFESYEQARMMIQNASESLKIGGIFCGTIPDSNEVMKRLKQSGSNQYGNNLYSITFPKSYDEMVADGIPIFGSRYNFHLDEVVDCPEFLVHFPIFEELCHSFGMKLIFKRSFGSFFLENKDDPGNFQLMNYMDALEKYPPKNNEKLAGTARDDYQHIRDFVMSGNGERFSSLGTLSKSEWQAITLYLVFSFRKKIIRKKVAPLPAAIAAKTQKERKVVDPLIQKKPKNFSIGGNIQPKRDLTRFFKWPRYVRVQRRRAILYQRLKVPPTLNQFRTNLLDRQTATQLFRLLDKYRPESKKVKQERLRAKAQAKAEGKEVTPTKAPPFVKVGMLKCSNHIGRKKKASLVCIAADCDPVEVVLHLPNLCRKMGVPYCIVRGGRSRLGQVAGLKSVAALALTNVNSEDKTALANLVDVVRTNFNDRFEEIRKHWGGGLMSNKSRAKVTKLEKAKAKELGALDK</sequence>
<evidence type="ECO:0000256" key="7">
    <source>
        <dbReference type="ARBA" id="ARBA00023042"/>
    </source>
</evidence>
<dbReference type="Gene3D" id="3.30.1330.30">
    <property type="match status" value="1"/>
</dbReference>
<reference evidence="14" key="1">
    <citation type="submission" date="2022-12" db="EMBL/GenBank/DDBJ databases">
        <title>Genome assemblies of Blomia tropicalis.</title>
        <authorList>
            <person name="Cui Y."/>
        </authorList>
    </citation>
    <scope>NUCLEOTIDE SEQUENCE</scope>
    <source>
        <tissue evidence="14">Adult mites</tissue>
    </source>
</reference>
<evidence type="ECO:0000256" key="6">
    <source>
        <dbReference type="ARBA" id="ARBA00022884"/>
    </source>
</evidence>
<gene>
    <name evidence="14" type="ORF">RDWZM_008891</name>
</gene>
<dbReference type="CDD" id="cd02440">
    <property type="entry name" value="AdoMet_MTases"/>
    <property type="match status" value="1"/>
</dbReference>
<dbReference type="SUPFAM" id="SSF53335">
    <property type="entry name" value="S-adenosyl-L-methionine-dependent methyltransferases"/>
    <property type="match status" value="1"/>
</dbReference>
<comment type="caution">
    <text evidence="14">The sequence shown here is derived from an EMBL/GenBank/DDBJ whole genome shotgun (WGS) entry which is preliminary data.</text>
</comment>
<keyword evidence="15" id="KW-1185">Reference proteome</keyword>
<dbReference type="PANTHER" id="PTHR12189">
    <property type="entry name" value="MRNA GUANINE-7- METHYLTRANSFERASE"/>
    <property type="match status" value="1"/>
</dbReference>
<accession>A0A9Q0RKH0</accession>
<comment type="similarity">
    <text evidence="1">Belongs to the eukaryotic ribosomal protein eL8 family.</text>
</comment>
<dbReference type="Proteomes" id="UP001142055">
    <property type="component" value="Chromosome 3"/>
</dbReference>
<evidence type="ECO:0000256" key="1">
    <source>
        <dbReference type="ARBA" id="ARBA00007337"/>
    </source>
</evidence>
<dbReference type="InterPro" id="IPR029063">
    <property type="entry name" value="SAM-dependent_MTases_sf"/>
</dbReference>
<keyword evidence="6" id="KW-0694">RNA-binding</keyword>
<evidence type="ECO:0000313" key="14">
    <source>
        <dbReference type="EMBL" id="KAJ6217734.1"/>
    </source>
</evidence>
<name>A0A9Q0RKH0_BLOTA</name>
<comment type="catalytic activity">
    <reaction evidence="11">
        <text>a 5'-end (5'-triphosphoguanosine)-ribonucleoside in mRNA + S-adenosyl-L-methionine = a 5'-end (N(7)-methyl 5'-triphosphoguanosine)-ribonucleoside in mRNA + S-adenosyl-L-homocysteine</text>
        <dbReference type="Rhea" id="RHEA:67008"/>
        <dbReference type="Rhea" id="RHEA-COMP:17166"/>
        <dbReference type="Rhea" id="RHEA-COMP:17167"/>
        <dbReference type="ChEBI" id="CHEBI:57856"/>
        <dbReference type="ChEBI" id="CHEBI:59789"/>
        <dbReference type="ChEBI" id="CHEBI:156461"/>
        <dbReference type="ChEBI" id="CHEBI:167617"/>
        <dbReference type="EC" id="2.1.1.56"/>
    </reaction>
</comment>
<evidence type="ECO:0000256" key="12">
    <source>
        <dbReference type="SAM" id="MobiDB-lite"/>
    </source>
</evidence>
<protein>
    <recommendedName>
        <fullName evidence="9">Large ribosomal subunit protein eL8</fullName>
        <ecNumber evidence="2">2.1.1.56</ecNumber>
    </recommendedName>
    <alternativeName>
        <fullName evidence="10">60S ribosomal protein L7a</fullName>
    </alternativeName>
</protein>
<dbReference type="InterPro" id="IPR029064">
    <property type="entry name" value="Ribosomal_eL30-like_sf"/>
</dbReference>
<keyword evidence="7" id="KW-0506">mRNA capping</keyword>
<dbReference type="PANTHER" id="PTHR12189:SF2">
    <property type="entry name" value="MRNA CAP GUANINE-N7 METHYLTRANSFERASE"/>
    <property type="match status" value="1"/>
</dbReference>
<dbReference type="InterPro" id="IPR004971">
    <property type="entry name" value="mRNA_G-N7_MeTrfase_dom"/>
</dbReference>
<feature type="region of interest" description="Disordered" evidence="12">
    <location>
        <begin position="1"/>
        <end position="60"/>
    </location>
</feature>
<dbReference type="SUPFAM" id="SSF55315">
    <property type="entry name" value="L30e-like"/>
    <property type="match status" value="1"/>
</dbReference>
<dbReference type="GO" id="GO:0004482">
    <property type="term" value="F:mRNA 5'-cap (guanine-N7-)-methyltransferase activity"/>
    <property type="evidence" value="ECO:0007669"/>
    <property type="project" value="UniProtKB-EC"/>
</dbReference>
<feature type="compositionally biased region" description="Polar residues" evidence="12">
    <location>
        <begin position="42"/>
        <end position="52"/>
    </location>
</feature>
<keyword evidence="7" id="KW-0507">mRNA processing</keyword>
<dbReference type="PROSITE" id="PS51562">
    <property type="entry name" value="RNA_CAP0_MT"/>
    <property type="match status" value="1"/>
</dbReference>
<keyword evidence="3" id="KW-0489">Methyltransferase</keyword>
<evidence type="ECO:0000256" key="4">
    <source>
        <dbReference type="ARBA" id="ARBA00022679"/>
    </source>
</evidence>